<dbReference type="GO" id="GO:0017056">
    <property type="term" value="F:structural constituent of nuclear pore"/>
    <property type="evidence" value="ECO:0007669"/>
    <property type="project" value="TreeGrafter"/>
</dbReference>
<organism evidence="3 4">
    <name type="scientific">Hanseniaspora valbyensis NRRL Y-1626</name>
    <dbReference type="NCBI Taxonomy" id="766949"/>
    <lineage>
        <taxon>Eukaryota</taxon>
        <taxon>Fungi</taxon>
        <taxon>Dikarya</taxon>
        <taxon>Ascomycota</taxon>
        <taxon>Saccharomycotina</taxon>
        <taxon>Saccharomycetes</taxon>
        <taxon>Saccharomycodales</taxon>
        <taxon>Saccharomycodaceae</taxon>
        <taxon>Hanseniaspora</taxon>
    </lineage>
</organism>
<dbReference type="GO" id="GO:0006405">
    <property type="term" value="P:RNA export from nucleus"/>
    <property type="evidence" value="ECO:0007669"/>
    <property type="project" value="TreeGrafter"/>
</dbReference>
<gene>
    <name evidence="3" type="ORF">HANVADRAFT_53781</name>
</gene>
<evidence type="ECO:0000256" key="1">
    <source>
        <dbReference type="SAM" id="MobiDB-lite"/>
    </source>
</evidence>
<reference evidence="4" key="1">
    <citation type="journal article" date="2016" name="Proc. Natl. Acad. Sci. U.S.A.">
        <title>Comparative genomics of biotechnologically important yeasts.</title>
        <authorList>
            <person name="Riley R."/>
            <person name="Haridas S."/>
            <person name="Wolfe K.H."/>
            <person name="Lopes M.R."/>
            <person name="Hittinger C.T."/>
            <person name="Goeker M."/>
            <person name="Salamov A.A."/>
            <person name="Wisecaver J.H."/>
            <person name="Long T.M."/>
            <person name="Calvey C.H."/>
            <person name="Aerts A.L."/>
            <person name="Barry K.W."/>
            <person name="Choi C."/>
            <person name="Clum A."/>
            <person name="Coughlan A.Y."/>
            <person name="Deshpande S."/>
            <person name="Douglass A.P."/>
            <person name="Hanson S.J."/>
            <person name="Klenk H.-P."/>
            <person name="LaButti K.M."/>
            <person name="Lapidus A."/>
            <person name="Lindquist E.A."/>
            <person name="Lipzen A.M."/>
            <person name="Meier-Kolthoff J.P."/>
            <person name="Ohm R.A."/>
            <person name="Otillar R.P."/>
            <person name="Pangilinan J.L."/>
            <person name="Peng Y."/>
            <person name="Rokas A."/>
            <person name="Rosa C.A."/>
            <person name="Scheuner C."/>
            <person name="Sibirny A.A."/>
            <person name="Slot J.C."/>
            <person name="Stielow J.B."/>
            <person name="Sun H."/>
            <person name="Kurtzman C.P."/>
            <person name="Blackwell M."/>
            <person name="Grigoriev I.V."/>
            <person name="Jeffries T.W."/>
        </authorList>
    </citation>
    <scope>NUCLEOTIDE SEQUENCE [LARGE SCALE GENOMIC DNA]</scope>
    <source>
        <strain evidence="4">NRRL Y-1626</strain>
    </source>
</reference>
<evidence type="ECO:0000313" key="4">
    <source>
        <dbReference type="Proteomes" id="UP000092321"/>
    </source>
</evidence>
<comment type="caution">
    <text evidence="3">The sequence shown here is derived from an EMBL/GenBank/DDBJ whole genome shotgun (WGS) entry which is preliminary data.</text>
</comment>
<dbReference type="InterPro" id="IPR019458">
    <property type="entry name" value="Est1-like_N"/>
</dbReference>
<dbReference type="InterPro" id="IPR037665">
    <property type="entry name" value="Nucleoporin_S59-like"/>
</dbReference>
<name>A0A1B7TA80_9ASCO</name>
<feature type="region of interest" description="Disordered" evidence="1">
    <location>
        <begin position="718"/>
        <end position="776"/>
    </location>
</feature>
<feature type="compositionally biased region" description="Polar residues" evidence="1">
    <location>
        <begin position="868"/>
        <end position="892"/>
    </location>
</feature>
<feature type="compositionally biased region" description="Polar residues" evidence="1">
    <location>
        <begin position="195"/>
        <end position="208"/>
    </location>
</feature>
<evidence type="ECO:0000313" key="3">
    <source>
        <dbReference type="EMBL" id="OBA25644.1"/>
    </source>
</evidence>
<dbReference type="Pfam" id="PF10374">
    <property type="entry name" value="EST1"/>
    <property type="match status" value="1"/>
</dbReference>
<dbReference type="EMBL" id="LXPE01000059">
    <property type="protein sequence ID" value="OBA25644.1"/>
    <property type="molecule type" value="Genomic_DNA"/>
</dbReference>
<dbReference type="GO" id="GO:0044614">
    <property type="term" value="C:nuclear pore cytoplasmic filaments"/>
    <property type="evidence" value="ECO:0007669"/>
    <property type="project" value="TreeGrafter"/>
</dbReference>
<feature type="compositionally biased region" description="Polar residues" evidence="1">
    <location>
        <begin position="723"/>
        <end position="733"/>
    </location>
</feature>
<feature type="compositionally biased region" description="Polar residues" evidence="1">
    <location>
        <begin position="739"/>
        <end position="762"/>
    </location>
</feature>
<feature type="region of interest" description="Disordered" evidence="1">
    <location>
        <begin position="1224"/>
        <end position="1249"/>
    </location>
</feature>
<dbReference type="OrthoDB" id="3972394at2759"/>
<dbReference type="GO" id="GO:0000973">
    <property type="term" value="P:post-transcriptional tethering of RNA polymerase II gene DNA at nuclear periphery"/>
    <property type="evidence" value="ECO:0007669"/>
    <property type="project" value="TreeGrafter"/>
</dbReference>
<dbReference type="AlphaFoldDB" id="A0A1B7TA80"/>
<sequence length="1249" mass="141688">MIELATKLRTPLGEVHPLLKELNPIVNDYMILLNNTEGNNSQSSNPQSPSNINSINKSGIGSIHKTIWNHQTNVSTKQEFIELQSIWNKIHLPILKNFYNLKLTILKNHKILNDNDYKKLRENVNCIVELRKLNNKYHKFLKKATEFYYSCLVDFMDIYYQMFEKNQYLSNELLQRFKEEGIIIGNASKYSSTASTSQTINQKNGNLDSENSGHSNSNSNCNNSFSSQHLFKKPLLFQQKYVNVENFKSMFNESAKQKILSCIYNICINIATLNYYSAIMETMNYKIQQFNKVLKWSTLGQFFENHHSKADSSEDFSRHHLLKSSVYFKCDCYGYAVVCLLRNEQRKQVNNVETFDMISNMLDIKGDQYKKILTHLQKLDYMNKDKGNRLIINKEIIEEYFLYCWNEILQKNILENSSSSLTPDYQYRIEVLKEKISIRYKKNILPIYINSLLCVSGALFLKNSNKATRQYYKYCSDYIVFVMGNAILKEFQNFLNEINNSNLTNNNSKNSKTFQNHYQYLAFVRVFLQFVYNDSEFLKIVIENKEFVKVLATFVNLCGEYDPEILKKYTPQSNSNNTNGKKALKELYPKPKRNYLYQEDLELLHWKDLNLNDFIDNSKNGFEKKTFLNYELLDEERSIMDIPSSKFKSKLEGIVNRIIPIINEFNEQNTMAGDRFKVINNKYCSNNNDVLDFALVSKDELFNNYSMPSINTNANNILNNSSPYSKNKQLQRNSRPHSFITNRDGSSSPNLFKLNSNGQRTYSSSSPTNNQSPSTQFWNKRNSVVASSPSPPAENGNTDYIDLTKQQKPKMSQRAYSQPTISVAPRLERKKSDSNSKQLFNNNNNNNTNSSKSVDDDDSETDALLAIASNSNNTAFSEQTHTPIPTNKSINDSYPTTSKSASISSPSTQNGINNINNISSNMFVSWDSNILINNNKSSMSAGMDFGMNFGVNHQSNPAFNSAGYSNGFCQNTSNGNHIGSSGFMGFAANNYPNTNSNNNMVQQQPQYNNLVSSMNNMSFGQPSTISQNQHGLEPSVSVPSFTGLMNNASASNASNNSYAQNPSFMNTESNGIEHQNNNNDISFPMYATSSNGKMTTTAQNTAAENSPRKDVSWLNTSAFTPQQNQISTVSSNSIWDNSNVVPQPNSQLNSQNISQFNQFLTSASMSNNPNSNSANAGFAAVPHNGNAPVFSQSSSVGGPLSYSYTNYGQQRPSTADQSLFQTTTNESDSSNQRYNNIQRSGSSGWYKNI</sequence>
<dbReference type="GO" id="GO:0003723">
    <property type="term" value="F:RNA binding"/>
    <property type="evidence" value="ECO:0007669"/>
    <property type="project" value="TreeGrafter"/>
</dbReference>
<evidence type="ECO:0000259" key="2">
    <source>
        <dbReference type="Pfam" id="PF10374"/>
    </source>
</evidence>
<dbReference type="PANTHER" id="PTHR23198">
    <property type="entry name" value="NUCLEOPORIN"/>
    <property type="match status" value="1"/>
</dbReference>
<dbReference type="GO" id="GO:0008139">
    <property type="term" value="F:nuclear localization sequence binding"/>
    <property type="evidence" value="ECO:0007669"/>
    <property type="project" value="TreeGrafter"/>
</dbReference>
<feature type="region of interest" description="Disordered" evidence="1">
    <location>
        <begin position="806"/>
        <end position="908"/>
    </location>
</feature>
<dbReference type="GO" id="GO:0034398">
    <property type="term" value="P:telomere tethering at nuclear periphery"/>
    <property type="evidence" value="ECO:0007669"/>
    <property type="project" value="TreeGrafter"/>
</dbReference>
<keyword evidence="4" id="KW-1185">Reference proteome</keyword>
<feature type="compositionally biased region" description="Low complexity" evidence="1">
    <location>
        <begin position="763"/>
        <end position="776"/>
    </location>
</feature>
<feature type="domain" description="Telomerase activating protein Est1-like N-terminal" evidence="2">
    <location>
        <begin position="83"/>
        <end position="280"/>
    </location>
</feature>
<dbReference type="GO" id="GO:0006606">
    <property type="term" value="P:protein import into nucleus"/>
    <property type="evidence" value="ECO:0007669"/>
    <property type="project" value="TreeGrafter"/>
</dbReference>
<feature type="compositionally biased region" description="Low complexity" evidence="1">
    <location>
        <begin position="893"/>
        <end position="908"/>
    </location>
</feature>
<dbReference type="PANTHER" id="PTHR23198:SF6">
    <property type="entry name" value="NUCLEAR PORE COMPLEX PROTEIN NUP98-NUP96"/>
    <property type="match status" value="1"/>
</dbReference>
<feature type="compositionally biased region" description="Low complexity" evidence="1">
    <location>
        <begin position="209"/>
        <end position="221"/>
    </location>
</feature>
<dbReference type="Proteomes" id="UP000092321">
    <property type="component" value="Unassembled WGS sequence"/>
</dbReference>
<feature type="compositionally biased region" description="Polar residues" evidence="1">
    <location>
        <begin position="806"/>
        <end position="821"/>
    </location>
</feature>
<accession>A0A1B7TA80</accession>
<feature type="region of interest" description="Disordered" evidence="1">
    <location>
        <begin position="195"/>
        <end position="221"/>
    </location>
</feature>
<feature type="compositionally biased region" description="Low complexity" evidence="1">
    <location>
        <begin position="835"/>
        <end position="852"/>
    </location>
</feature>
<proteinExistence type="predicted"/>
<protein>
    <recommendedName>
        <fullName evidence="2">Telomerase activating protein Est1-like N-terminal domain-containing protein</fullName>
    </recommendedName>
</protein>